<dbReference type="Proteomes" id="UP001152561">
    <property type="component" value="Unassembled WGS sequence"/>
</dbReference>
<protein>
    <submittedName>
        <fullName evidence="2">Uncharacterized protein</fullName>
    </submittedName>
</protein>
<dbReference type="AlphaFoldDB" id="A0A9Q1M0V5"/>
<accession>A0A9Q1M0V5</accession>
<sequence length="133" mass="13269">MARGRAKKDGNKGNNSQAVAGAAIAKKLGHGRGGEPSLSVTSATEWPLPSSAQKELKTPPALTQVGTTGVSPSVTLTSNTPGLAQGSGAQKKLALPGESISGVLVTGTAQNEKGQSSSQRSPTKSPQPSSQPV</sequence>
<feature type="compositionally biased region" description="Polar residues" evidence="1">
    <location>
        <begin position="64"/>
        <end position="82"/>
    </location>
</feature>
<evidence type="ECO:0000313" key="2">
    <source>
        <dbReference type="EMBL" id="KAJ8549339.1"/>
    </source>
</evidence>
<evidence type="ECO:0000313" key="3">
    <source>
        <dbReference type="Proteomes" id="UP001152561"/>
    </source>
</evidence>
<dbReference type="EMBL" id="JAJAGQ010000011">
    <property type="protein sequence ID" value="KAJ8549339.1"/>
    <property type="molecule type" value="Genomic_DNA"/>
</dbReference>
<proteinExistence type="predicted"/>
<comment type="caution">
    <text evidence="2">The sequence shown here is derived from an EMBL/GenBank/DDBJ whole genome shotgun (WGS) entry which is preliminary data.</text>
</comment>
<evidence type="ECO:0000256" key="1">
    <source>
        <dbReference type="SAM" id="MobiDB-lite"/>
    </source>
</evidence>
<reference evidence="3" key="1">
    <citation type="journal article" date="2023" name="Proc. Natl. Acad. Sci. U.S.A.">
        <title>Genomic and structural basis for evolution of tropane alkaloid biosynthesis.</title>
        <authorList>
            <person name="Wanga Y.-J."/>
            <person name="Taina T."/>
            <person name="Yua J.-Y."/>
            <person name="Lia J."/>
            <person name="Xua B."/>
            <person name="Chenc J."/>
            <person name="D'Auriad J.C."/>
            <person name="Huanga J.-P."/>
            <person name="Huanga S.-X."/>
        </authorList>
    </citation>
    <scope>NUCLEOTIDE SEQUENCE [LARGE SCALE GENOMIC DNA]</scope>
    <source>
        <strain evidence="3">cv. KIB-2019</strain>
    </source>
</reference>
<name>A0A9Q1M0V5_9SOLA</name>
<feature type="compositionally biased region" description="Low complexity" evidence="1">
    <location>
        <begin position="115"/>
        <end position="133"/>
    </location>
</feature>
<feature type="region of interest" description="Disordered" evidence="1">
    <location>
        <begin position="1"/>
        <end position="133"/>
    </location>
</feature>
<keyword evidence="3" id="KW-1185">Reference proteome</keyword>
<gene>
    <name evidence="2" type="ORF">K7X08_033046</name>
</gene>
<organism evidence="2 3">
    <name type="scientific">Anisodus acutangulus</name>
    <dbReference type="NCBI Taxonomy" id="402998"/>
    <lineage>
        <taxon>Eukaryota</taxon>
        <taxon>Viridiplantae</taxon>
        <taxon>Streptophyta</taxon>
        <taxon>Embryophyta</taxon>
        <taxon>Tracheophyta</taxon>
        <taxon>Spermatophyta</taxon>
        <taxon>Magnoliopsida</taxon>
        <taxon>eudicotyledons</taxon>
        <taxon>Gunneridae</taxon>
        <taxon>Pentapetalae</taxon>
        <taxon>asterids</taxon>
        <taxon>lamiids</taxon>
        <taxon>Solanales</taxon>
        <taxon>Solanaceae</taxon>
        <taxon>Solanoideae</taxon>
        <taxon>Hyoscyameae</taxon>
        <taxon>Anisodus</taxon>
    </lineage>
</organism>